<dbReference type="Pfam" id="PF05193">
    <property type="entry name" value="Peptidase_M16_C"/>
    <property type="match status" value="2"/>
</dbReference>
<dbReference type="GO" id="GO:0006508">
    <property type="term" value="P:proteolysis"/>
    <property type="evidence" value="ECO:0007669"/>
    <property type="project" value="UniProtKB-KW"/>
</dbReference>
<dbReference type="STRING" id="1544798.LH29_19725"/>
<dbReference type="Proteomes" id="UP000032544">
    <property type="component" value="Unassembled WGS sequence"/>
</dbReference>
<dbReference type="PROSITE" id="PS00143">
    <property type="entry name" value="INSULINASE"/>
    <property type="match status" value="1"/>
</dbReference>
<dbReference type="PANTHER" id="PTHR43690:SF34">
    <property type="entry name" value="ZINC PROTEASE PQQL-LIKE"/>
    <property type="match status" value="1"/>
</dbReference>
<reference evidence="12 13" key="1">
    <citation type="submission" date="2014-09" db="EMBL/GenBank/DDBJ databases">
        <title>Draft Genome Sequence of Draconibacterium sp. JN14CK-3.</title>
        <authorList>
            <person name="Dong C."/>
            <person name="Lai Q."/>
            <person name="Shao Z."/>
        </authorList>
    </citation>
    <scope>NUCLEOTIDE SEQUENCE [LARGE SCALE GENOMIC DNA]</scope>
    <source>
        <strain evidence="12 13">JN14CK-3</strain>
    </source>
</reference>
<evidence type="ECO:0000256" key="9">
    <source>
        <dbReference type="SAM" id="SignalP"/>
    </source>
</evidence>
<evidence type="ECO:0000313" key="13">
    <source>
        <dbReference type="Proteomes" id="UP000032544"/>
    </source>
</evidence>
<keyword evidence="7" id="KW-0482">Metalloprotease</keyword>
<comment type="similarity">
    <text evidence="2 8">Belongs to the peptidase M16 family.</text>
</comment>
<feature type="signal peptide" evidence="9">
    <location>
        <begin position="1"/>
        <end position="21"/>
    </location>
</feature>
<organism evidence="12 13">
    <name type="scientific">Draconibacterium sediminis</name>
    <dbReference type="NCBI Taxonomy" id="1544798"/>
    <lineage>
        <taxon>Bacteria</taxon>
        <taxon>Pseudomonadati</taxon>
        <taxon>Bacteroidota</taxon>
        <taxon>Bacteroidia</taxon>
        <taxon>Marinilabiliales</taxon>
        <taxon>Prolixibacteraceae</taxon>
        <taxon>Draconibacterium</taxon>
    </lineage>
</organism>
<evidence type="ECO:0000256" key="7">
    <source>
        <dbReference type="ARBA" id="ARBA00023049"/>
    </source>
</evidence>
<sequence length="937" mass="106237">MKKFVLSMLAFLVIAPFFVSAQDMLKQAVPVDPAIRTGKLDNGMTYFIRHNEEPKERVSFYMIQNVGALLENDNQNGLAHFLEHMAFNGTEHYPGKGFLDYLEKNGVAFGRNINAYTAFNETVYNLSDVPATREGLIDSCLLVLNDWSNYLLLTEEEIDLERGVISEEWRTRRNASFRMRSQWFPVVFEGSKWAERDIIGDLDIIKNFEPETLRSFYHDWYRTDLQAIAIVGDIDVDQVEAKVKELFSKIPAVENPQPRPQFEIPEHDETKFVLATDEEATNSSISIYIKHKATPREDKNIGYLREDYIVTLLNQMSGERISELLQKGNPPFISGGVQVGGFVRGYDAAFISATANPNKEDEGLKAIYTEAQRIVRHGFTEGELNRAKVNLLTSMESAYKQRDKISNDQYVSGIQNYFLEGEPLTDAEFDWQFGQAILETITLADVNKMATDMFVDKNRVIVITGPNSDVKHLTQDEAFAILAEVENSTIDPYEDTAEAASLVEGELRGAEVVSTKKLEDLDAVEWKLSNNATVVFKHADYEKDEVSLRAYSPGGNSLLGTDDLQAATMLPQFIGSFGVGDFDAIALRKVLTGKTASVATSLGDVTEGFNGGSTPKDFETMMQLLYLQFNNPRFDEEAYEALKSRYVAYLQNMANNPQKIMSDSMSLIATGYNERTKLMSATMFDEITFAQMEELYQDRFKDVGDFTFFIVGNIDEEVAKEMAVKYIGSLKDLPGEEKWVDHKVRMPDGITEKKIEVPLQTEKGTVYILIRKELGYSPVSNVELNVLKAILQLRYTEEVREKEGGTYGVGVGSSSNQYPYERKTLQINFDTDPEKADHLKSIIFREIEKIVADGPTQEDLDKVILNLKKERAQAKEHNNYWMNALYNKYYHGFNPDAEENFDEILDGLTTEQIQKFTKEFYTDADVVDVVFLPKKAE</sequence>
<name>A0A0D8J723_9BACT</name>
<dbReference type="InterPro" id="IPR001431">
    <property type="entry name" value="Pept_M16_Zn_BS"/>
</dbReference>
<feature type="domain" description="Peptidase M16 C-terminal" evidence="11">
    <location>
        <begin position="687"/>
        <end position="865"/>
    </location>
</feature>
<keyword evidence="3" id="KW-0645">Protease</keyword>
<dbReference type="EMBL" id="JRHC01000005">
    <property type="protein sequence ID" value="KJF42755.1"/>
    <property type="molecule type" value="Genomic_DNA"/>
</dbReference>
<dbReference type="PANTHER" id="PTHR43690">
    <property type="entry name" value="NARDILYSIN"/>
    <property type="match status" value="1"/>
</dbReference>
<dbReference type="OrthoDB" id="9811314at2"/>
<evidence type="ECO:0000256" key="6">
    <source>
        <dbReference type="ARBA" id="ARBA00022833"/>
    </source>
</evidence>
<keyword evidence="13" id="KW-1185">Reference proteome</keyword>
<feature type="domain" description="Peptidase M16 C-terminal" evidence="11">
    <location>
        <begin position="208"/>
        <end position="389"/>
    </location>
</feature>
<keyword evidence="6" id="KW-0862">Zinc</keyword>
<gene>
    <name evidence="12" type="ORF">LH29_19725</name>
</gene>
<comment type="caution">
    <text evidence="12">The sequence shown here is derived from an EMBL/GenBank/DDBJ whole genome shotgun (WGS) entry which is preliminary data.</text>
</comment>
<dbReference type="RefSeq" id="WP_045032696.1">
    <property type="nucleotide sequence ID" value="NZ_JRHC01000005.1"/>
</dbReference>
<keyword evidence="9" id="KW-0732">Signal</keyword>
<dbReference type="InterPro" id="IPR007863">
    <property type="entry name" value="Peptidase_M16_C"/>
</dbReference>
<evidence type="ECO:0000256" key="2">
    <source>
        <dbReference type="ARBA" id="ARBA00007261"/>
    </source>
</evidence>
<comment type="cofactor">
    <cofactor evidence="1">
        <name>Zn(2+)</name>
        <dbReference type="ChEBI" id="CHEBI:29105"/>
    </cofactor>
</comment>
<evidence type="ECO:0000313" key="12">
    <source>
        <dbReference type="EMBL" id="KJF42755.1"/>
    </source>
</evidence>
<feature type="chain" id="PRO_5002330626" evidence="9">
    <location>
        <begin position="22"/>
        <end position="937"/>
    </location>
</feature>
<evidence type="ECO:0000256" key="5">
    <source>
        <dbReference type="ARBA" id="ARBA00022801"/>
    </source>
</evidence>
<evidence type="ECO:0000256" key="4">
    <source>
        <dbReference type="ARBA" id="ARBA00022723"/>
    </source>
</evidence>
<dbReference type="InterPro" id="IPR050626">
    <property type="entry name" value="Peptidase_M16"/>
</dbReference>
<dbReference type="GO" id="GO:0046872">
    <property type="term" value="F:metal ion binding"/>
    <property type="evidence" value="ECO:0007669"/>
    <property type="project" value="UniProtKB-KW"/>
</dbReference>
<dbReference type="SUPFAM" id="SSF63411">
    <property type="entry name" value="LuxS/MPP-like metallohydrolase"/>
    <property type="match status" value="4"/>
</dbReference>
<dbReference type="Gene3D" id="3.30.830.10">
    <property type="entry name" value="Metalloenzyme, LuxS/M16 peptidase-like"/>
    <property type="match status" value="4"/>
</dbReference>
<evidence type="ECO:0000256" key="8">
    <source>
        <dbReference type="RuleBase" id="RU004447"/>
    </source>
</evidence>
<dbReference type="AlphaFoldDB" id="A0A0D8J723"/>
<proteinExistence type="inferred from homology"/>
<dbReference type="Pfam" id="PF00675">
    <property type="entry name" value="Peptidase_M16"/>
    <property type="match status" value="1"/>
</dbReference>
<protein>
    <submittedName>
        <fullName evidence="12">Peptidase M16</fullName>
    </submittedName>
</protein>
<feature type="domain" description="Peptidase M16 N-terminal" evidence="10">
    <location>
        <begin position="50"/>
        <end position="169"/>
    </location>
</feature>
<keyword evidence="5" id="KW-0378">Hydrolase</keyword>
<dbReference type="InterPro" id="IPR011249">
    <property type="entry name" value="Metalloenz_LuxS/M16"/>
</dbReference>
<dbReference type="PATRIC" id="fig|1544798.3.peg.4121"/>
<dbReference type="InterPro" id="IPR011765">
    <property type="entry name" value="Pept_M16_N"/>
</dbReference>
<evidence type="ECO:0000256" key="1">
    <source>
        <dbReference type="ARBA" id="ARBA00001947"/>
    </source>
</evidence>
<evidence type="ECO:0000259" key="11">
    <source>
        <dbReference type="Pfam" id="PF05193"/>
    </source>
</evidence>
<evidence type="ECO:0000256" key="3">
    <source>
        <dbReference type="ARBA" id="ARBA00022670"/>
    </source>
</evidence>
<dbReference type="GO" id="GO:0004222">
    <property type="term" value="F:metalloendopeptidase activity"/>
    <property type="evidence" value="ECO:0007669"/>
    <property type="project" value="InterPro"/>
</dbReference>
<accession>A0A0D8J723</accession>
<evidence type="ECO:0000259" key="10">
    <source>
        <dbReference type="Pfam" id="PF00675"/>
    </source>
</evidence>
<keyword evidence="4" id="KW-0479">Metal-binding</keyword>